<feature type="transmembrane region" description="Helical" evidence="1">
    <location>
        <begin position="7"/>
        <end position="26"/>
    </location>
</feature>
<keyword evidence="1" id="KW-0472">Membrane</keyword>
<sequence length="161" mass="19479">MKITKRHFIFNVVLIAIPWLSLLFIGKKDFKRFSPAGIMIIIFEIFNHIYGNKRKFWKFYDNSKSFLRDELPFSIGPYMPLSMWLLKNSYGNFKKFFLLNAVADAIFAFFLIELLKKIKIIRLNRLNNLQFFFYINYKAYLLYGFQYLYEKIMLKKNTSVQ</sequence>
<proteinExistence type="predicted"/>
<gene>
    <name evidence="2" type="ORF">KS407_01150</name>
</gene>
<comment type="caution">
    <text evidence="2">The sequence shown here is derived from an EMBL/GenBank/DDBJ whole genome shotgun (WGS) entry which is preliminary data.</text>
</comment>
<dbReference type="EMBL" id="JAHQCR010000010">
    <property type="protein sequence ID" value="MBU9720046.1"/>
    <property type="molecule type" value="Genomic_DNA"/>
</dbReference>
<dbReference type="RefSeq" id="WP_088075204.1">
    <property type="nucleotide sequence ID" value="NZ_JAHQCR010000010.1"/>
</dbReference>
<evidence type="ECO:0000313" key="3">
    <source>
        <dbReference type="Proteomes" id="UP000790580"/>
    </source>
</evidence>
<feature type="transmembrane region" description="Helical" evidence="1">
    <location>
        <begin position="32"/>
        <end position="50"/>
    </location>
</feature>
<keyword evidence="1" id="KW-1133">Transmembrane helix</keyword>
<evidence type="ECO:0000256" key="1">
    <source>
        <dbReference type="SAM" id="Phobius"/>
    </source>
</evidence>
<feature type="transmembrane region" description="Helical" evidence="1">
    <location>
        <begin position="96"/>
        <end position="115"/>
    </location>
</feature>
<organism evidence="2 3">
    <name type="scientific">Evansella alkalicola</name>
    <dbReference type="NCBI Taxonomy" id="745819"/>
    <lineage>
        <taxon>Bacteria</taxon>
        <taxon>Bacillati</taxon>
        <taxon>Bacillota</taxon>
        <taxon>Bacilli</taxon>
        <taxon>Bacillales</taxon>
        <taxon>Bacillaceae</taxon>
        <taxon>Evansella</taxon>
    </lineage>
</organism>
<keyword evidence="3" id="KW-1185">Reference proteome</keyword>
<name>A0ABS6JPM3_9BACI</name>
<keyword evidence="1" id="KW-0812">Transmembrane</keyword>
<accession>A0ABS6JPM3</accession>
<dbReference type="Proteomes" id="UP000790580">
    <property type="component" value="Unassembled WGS sequence"/>
</dbReference>
<reference evidence="2 3" key="1">
    <citation type="submission" date="2021-06" db="EMBL/GenBank/DDBJ databases">
        <title>Bacillus sp. RD4P76, an endophyte from a halophyte.</title>
        <authorList>
            <person name="Sun J.-Q."/>
        </authorList>
    </citation>
    <scope>NUCLEOTIDE SEQUENCE [LARGE SCALE GENOMIC DNA]</scope>
    <source>
        <strain evidence="2 3">JCM 17098</strain>
    </source>
</reference>
<protein>
    <submittedName>
        <fullName evidence="2">Uncharacterized protein</fullName>
    </submittedName>
</protein>
<evidence type="ECO:0000313" key="2">
    <source>
        <dbReference type="EMBL" id="MBU9720046.1"/>
    </source>
</evidence>